<gene>
    <name evidence="2" type="ORF">BPA01_51170</name>
</gene>
<dbReference type="Gene3D" id="3.90.1200.10">
    <property type="match status" value="1"/>
</dbReference>
<evidence type="ECO:0000313" key="2">
    <source>
        <dbReference type="EMBL" id="GEB35537.1"/>
    </source>
</evidence>
<dbReference type="InterPro" id="IPR051678">
    <property type="entry name" value="AGP_Transferase"/>
</dbReference>
<name>A0A4Y3PQQ0_BREPA</name>
<sequence>MNEQSCIRAIQDAYPDFIVHSLVRNEIGQNNDVWIVNGAYVFRFPKYALGIRQLKKETAVLQAVQDSVSLPIPAPVYRSFVPEEPGKVFTGYPLLRGEPFTREAFAQAARHNQLPAIAAQLGRFLHELHSFPYEQRLPELVSDSVGMADELTELYDRIVSRLFPAMRESAKQEIAERFETYLADPAHFAFAPRLIHGDFGTTNILYDAQKQRITGIIDFGGAGIGDAAYDFAGLAASYGENFLSCLSPWYPDLDSVLVRMRFYRSTFALQEALFGIEQGDEQAYRAGMRDYV</sequence>
<evidence type="ECO:0000313" key="3">
    <source>
        <dbReference type="Proteomes" id="UP000316882"/>
    </source>
</evidence>
<dbReference type="InterPro" id="IPR011009">
    <property type="entry name" value="Kinase-like_dom_sf"/>
</dbReference>
<dbReference type="RefSeq" id="WP_122963088.1">
    <property type="nucleotide sequence ID" value="NZ_BJMH01000044.1"/>
</dbReference>
<dbReference type="EMBL" id="BJMH01000044">
    <property type="protein sequence ID" value="GEB35537.1"/>
    <property type="molecule type" value="Genomic_DNA"/>
</dbReference>
<organism evidence="2 3">
    <name type="scientific">Brevibacillus parabrevis</name>
    <dbReference type="NCBI Taxonomy" id="54914"/>
    <lineage>
        <taxon>Bacteria</taxon>
        <taxon>Bacillati</taxon>
        <taxon>Bacillota</taxon>
        <taxon>Bacilli</taxon>
        <taxon>Bacillales</taxon>
        <taxon>Paenibacillaceae</taxon>
        <taxon>Brevibacillus</taxon>
    </lineage>
</organism>
<accession>A0A4Y3PQQ0</accession>
<dbReference type="GeneID" id="87614492"/>
<feature type="domain" description="Aminoglycoside phosphotransferase" evidence="1">
    <location>
        <begin position="24"/>
        <end position="242"/>
    </location>
</feature>
<dbReference type="Pfam" id="PF01636">
    <property type="entry name" value="APH"/>
    <property type="match status" value="1"/>
</dbReference>
<dbReference type="AlphaFoldDB" id="A0A4Y3PQQ0"/>
<dbReference type="PANTHER" id="PTHR21310:SF42">
    <property type="entry name" value="BIFUNCTIONAL AAC_APH"/>
    <property type="match status" value="1"/>
</dbReference>
<dbReference type="PANTHER" id="PTHR21310">
    <property type="entry name" value="AMINOGLYCOSIDE PHOSPHOTRANSFERASE-RELATED-RELATED"/>
    <property type="match status" value="1"/>
</dbReference>
<evidence type="ECO:0000259" key="1">
    <source>
        <dbReference type="Pfam" id="PF01636"/>
    </source>
</evidence>
<comment type="caution">
    <text evidence="2">The sequence shown here is derived from an EMBL/GenBank/DDBJ whole genome shotgun (WGS) entry which is preliminary data.</text>
</comment>
<dbReference type="InterPro" id="IPR002575">
    <property type="entry name" value="Aminoglycoside_PTrfase"/>
</dbReference>
<keyword evidence="2" id="KW-0808">Transferase</keyword>
<dbReference type="Gene3D" id="3.30.200.20">
    <property type="entry name" value="Phosphorylase Kinase, domain 1"/>
    <property type="match status" value="1"/>
</dbReference>
<keyword evidence="3" id="KW-1185">Reference proteome</keyword>
<proteinExistence type="predicted"/>
<dbReference type="Proteomes" id="UP000316882">
    <property type="component" value="Unassembled WGS sequence"/>
</dbReference>
<protein>
    <submittedName>
        <fullName evidence="2">6'-aminoglycoside N-acetyltransferase</fullName>
    </submittedName>
</protein>
<dbReference type="SUPFAM" id="SSF56112">
    <property type="entry name" value="Protein kinase-like (PK-like)"/>
    <property type="match status" value="1"/>
</dbReference>
<reference evidence="2 3" key="1">
    <citation type="submission" date="2019-06" db="EMBL/GenBank/DDBJ databases">
        <title>Whole genome shotgun sequence of Brevibacillus parabrevis NBRC 12334.</title>
        <authorList>
            <person name="Hosoyama A."/>
            <person name="Uohara A."/>
            <person name="Ohji S."/>
            <person name="Ichikawa N."/>
        </authorList>
    </citation>
    <scope>NUCLEOTIDE SEQUENCE [LARGE SCALE GENOMIC DNA]</scope>
    <source>
        <strain evidence="2 3">NBRC 12334</strain>
    </source>
</reference>
<dbReference type="GO" id="GO:0016740">
    <property type="term" value="F:transferase activity"/>
    <property type="evidence" value="ECO:0007669"/>
    <property type="project" value="UniProtKB-KW"/>
</dbReference>